<evidence type="ECO:0000256" key="1">
    <source>
        <dbReference type="ARBA" id="ARBA00001933"/>
    </source>
</evidence>
<dbReference type="GO" id="GO:0006567">
    <property type="term" value="P:L-threonine catabolic process"/>
    <property type="evidence" value="ECO:0007669"/>
    <property type="project" value="UniProtKB-UniRule"/>
</dbReference>
<accession>A0AA35UPU1</accession>
<evidence type="ECO:0000256" key="4">
    <source>
        <dbReference type="ARBA" id="ARBA00022898"/>
    </source>
</evidence>
<evidence type="ECO:0000259" key="6">
    <source>
        <dbReference type="Pfam" id="PF01212"/>
    </source>
</evidence>
<comment type="cofactor">
    <cofactor evidence="1 5">
        <name>pyridoxal 5'-phosphate</name>
        <dbReference type="ChEBI" id="CHEBI:597326"/>
    </cofactor>
</comment>
<comment type="subunit">
    <text evidence="3">Homotetramer.</text>
</comment>
<dbReference type="RefSeq" id="WP_289842055.1">
    <property type="nucleotide sequence ID" value="NZ_CATKSH010000015.1"/>
</dbReference>
<dbReference type="InterPro" id="IPR015422">
    <property type="entry name" value="PyrdxlP-dep_Trfase_small"/>
</dbReference>
<dbReference type="EC" id="4.1.2.48" evidence="5"/>
<dbReference type="PIRSF" id="PIRSF038940">
    <property type="entry name" value="Low_specificity_LTA"/>
    <property type="match status" value="1"/>
</dbReference>
<organism evidence="7 8">
    <name type="scientific">Brytella acorum</name>
    <dbReference type="NCBI Taxonomy" id="2959299"/>
    <lineage>
        <taxon>Bacteria</taxon>
        <taxon>Pseudomonadati</taxon>
        <taxon>Pseudomonadota</taxon>
        <taxon>Alphaproteobacteria</taxon>
        <taxon>Acetobacterales</taxon>
        <taxon>Acetobacteraceae</taxon>
        <taxon>Brytella</taxon>
    </lineage>
</organism>
<keyword evidence="5" id="KW-0456">Lyase</keyword>
<evidence type="ECO:0000256" key="5">
    <source>
        <dbReference type="PIRNR" id="PIRNR038940"/>
    </source>
</evidence>
<comment type="function">
    <text evidence="5">Catalyzes the cleavage of L-allo-threonine and L-threonine to glycine and acetaldehyde.</text>
</comment>
<gene>
    <name evidence="7" type="ORF">LMG32879_002288</name>
</gene>
<dbReference type="Pfam" id="PF01212">
    <property type="entry name" value="Beta_elim_lyase"/>
    <property type="match status" value="1"/>
</dbReference>
<dbReference type="GO" id="GO:0004793">
    <property type="term" value="F:threonine aldolase activity"/>
    <property type="evidence" value="ECO:0007669"/>
    <property type="project" value="UniProtKB-UniRule"/>
</dbReference>
<dbReference type="AlphaFoldDB" id="A0AA35UPU1"/>
<keyword evidence="8" id="KW-1185">Reference proteome</keyword>
<reference evidence="7" key="1">
    <citation type="submission" date="2023-03" db="EMBL/GenBank/DDBJ databases">
        <authorList>
            <person name="Cleenwerck I."/>
        </authorList>
    </citation>
    <scope>NUCLEOTIDE SEQUENCE</scope>
    <source>
        <strain evidence="7">LMG 32879</strain>
    </source>
</reference>
<feature type="domain" description="Aromatic amino acid beta-eliminating lyase/threonine aldolase" evidence="6">
    <location>
        <begin position="9"/>
        <end position="298"/>
    </location>
</feature>
<dbReference type="InterPro" id="IPR001597">
    <property type="entry name" value="ArAA_b-elim_lyase/Thr_aldolase"/>
</dbReference>
<dbReference type="InterPro" id="IPR015424">
    <property type="entry name" value="PyrdxlP-dep_Trfase"/>
</dbReference>
<keyword evidence="4 5" id="KW-0663">Pyridoxal phosphate</keyword>
<name>A0AA35UPU1_9PROT</name>
<dbReference type="EMBL" id="CATKSH010000015">
    <property type="protein sequence ID" value="CAI9121441.1"/>
    <property type="molecule type" value="Genomic_DNA"/>
</dbReference>
<dbReference type="PANTHER" id="PTHR48097">
    <property type="entry name" value="L-THREONINE ALDOLASE-RELATED"/>
    <property type="match status" value="1"/>
</dbReference>
<protein>
    <recommendedName>
        <fullName evidence="5">L-threonine aldolase</fullName>
        <ecNumber evidence="5">4.1.2.48</ecNumber>
    </recommendedName>
</protein>
<evidence type="ECO:0000313" key="8">
    <source>
        <dbReference type="Proteomes" id="UP001176960"/>
    </source>
</evidence>
<dbReference type="Gene3D" id="3.90.1150.10">
    <property type="entry name" value="Aspartate Aminotransferase, domain 1"/>
    <property type="match status" value="1"/>
</dbReference>
<evidence type="ECO:0000256" key="3">
    <source>
        <dbReference type="ARBA" id="ARBA00011881"/>
    </source>
</evidence>
<comment type="similarity">
    <text evidence="2 5">Belongs to the threonine aldolase family.</text>
</comment>
<evidence type="ECO:0000256" key="2">
    <source>
        <dbReference type="ARBA" id="ARBA00006966"/>
    </source>
</evidence>
<dbReference type="InterPro" id="IPR026273">
    <property type="entry name" value="Low_specificity_L-TA_bact"/>
</dbReference>
<comment type="catalytic activity">
    <reaction evidence="5">
        <text>L-allo-threonine = acetaldehyde + glycine</text>
        <dbReference type="Rhea" id="RHEA:26209"/>
        <dbReference type="ChEBI" id="CHEBI:15343"/>
        <dbReference type="ChEBI" id="CHEBI:57305"/>
        <dbReference type="ChEBI" id="CHEBI:58585"/>
        <dbReference type="EC" id="4.1.2.48"/>
    </reaction>
</comment>
<dbReference type="InterPro" id="IPR015421">
    <property type="entry name" value="PyrdxlP-dep_Trfase_major"/>
</dbReference>
<dbReference type="Gene3D" id="3.40.640.10">
    <property type="entry name" value="Type I PLP-dependent aspartate aminotransferase-like (Major domain)"/>
    <property type="match status" value="1"/>
</dbReference>
<dbReference type="SUPFAM" id="SSF53383">
    <property type="entry name" value="PLP-dependent transferases"/>
    <property type="match status" value="1"/>
</dbReference>
<sequence length="348" mass="37493">MSDEIRKNFASDNIAPACPEVLDALLRANRGPAPAYGSDELTGELERRFAILFERGLISFPVATGTAANSLALSALVPPYGAVLCDQSAHIANDEGGAPEFFTHGAKLIPIPSPDGRMKPDALRAAIELNRLGGLQSPPARALSLTQSTEWGTLYTLDDLRELTTIAHDGGMTVHMDGARFANAVAALGCTAAQASWEVGIDVLTFGGTKNGAIAAEAVLFFTPSLAEDFLRRVKRSGHLWSKQRFMSAQLLALLENDLWLDHARQANAMAERLAHGLHRYTAATLPYETQANEVFVVLPKAVTQALEDAGYRFYRWPTPPGVTGDLIRLVTDFTTTTHDIDALLAAL</sequence>
<dbReference type="CDD" id="cd06502">
    <property type="entry name" value="TA_like"/>
    <property type="match status" value="1"/>
</dbReference>
<evidence type="ECO:0000313" key="7">
    <source>
        <dbReference type="EMBL" id="CAI9121441.1"/>
    </source>
</evidence>
<proteinExistence type="inferred from homology"/>
<comment type="catalytic activity">
    <reaction evidence="5">
        <text>L-threonine = acetaldehyde + glycine</text>
        <dbReference type="Rhea" id="RHEA:19625"/>
        <dbReference type="ChEBI" id="CHEBI:15343"/>
        <dbReference type="ChEBI" id="CHEBI:57305"/>
        <dbReference type="ChEBI" id="CHEBI:57926"/>
        <dbReference type="EC" id="4.1.2.48"/>
    </reaction>
</comment>
<comment type="caution">
    <text evidence="7">The sequence shown here is derived from an EMBL/GenBank/DDBJ whole genome shotgun (WGS) entry which is preliminary data.</text>
</comment>
<dbReference type="Proteomes" id="UP001176960">
    <property type="component" value="Unassembled WGS sequence"/>
</dbReference>
<dbReference type="PANTHER" id="PTHR48097:SF5">
    <property type="entry name" value="LOW SPECIFICITY L-THREONINE ALDOLASE"/>
    <property type="match status" value="1"/>
</dbReference>